<dbReference type="EMBL" id="CP144373">
    <property type="protein sequence ID" value="XCH46419.1"/>
    <property type="molecule type" value="Genomic_DNA"/>
</dbReference>
<comment type="subunit">
    <text evidence="7">Homodimer, forms a heterotetramer with a Cas2 homodimer.</text>
</comment>
<dbReference type="InterPro" id="IPR002729">
    <property type="entry name" value="CRISPR-assoc_Cas1"/>
</dbReference>
<keyword evidence="4 8" id="KW-0378">Hydrolase</keyword>
<evidence type="ECO:0000256" key="6">
    <source>
        <dbReference type="ARBA" id="ARBA00023118"/>
    </source>
</evidence>
<keyword evidence="2" id="KW-0479">Metal-binding</keyword>
<keyword evidence="6" id="KW-0051">Antiviral defense</keyword>
<evidence type="ECO:0000313" key="8">
    <source>
        <dbReference type="EMBL" id="XCH46419.1"/>
    </source>
</evidence>
<keyword evidence="1" id="KW-0540">Nuclease</keyword>
<sequence length="264" mass="30994">MQRTLYLIERGNRINLHADGPSLLITSRNKAARRIPVNAIDKVVVIGNIRIDADSITLCADNNIPLLFISQGNTEKAFILPYNHKLPRHYKEQRIIIQSEDTQRRYRKWIQTRKTMMQMQILREIFKKFRLPDEIGEGNYQFIINKIGQRYATWSMIKDIVENFIRAIILGRILNAGLDPHFGIINRRVNFGLLLDLSLIFEPEADLQTIKFFQSNSVKIENNELSESNIKSIIDRFESRRESIFQLAETVIDEFFEIMKDLRK</sequence>
<evidence type="ECO:0000256" key="1">
    <source>
        <dbReference type="ARBA" id="ARBA00022722"/>
    </source>
</evidence>
<dbReference type="KEGG" id="taut:V4D30_08735"/>
<dbReference type="EC" id="3.1.-.-" evidence="8"/>
<dbReference type="RefSeq" id="WP_353683952.1">
    <property type="nucleotide sequence ID" value="NZ_CP144373.1"/>
</dbReference>
<accession>A0AAU8GVI0</accession>
<proteinExistence type="predicted"/>
<evidence type="ECO:0000256" key="2">
    <source>
        <dbReference type="ARBA" id="ARBA00022723"/>
    </source>
</evidence>
<organism evidence="8">
    <name type="scientific">Thermodesulfovibrio autotrophicus</name>
    <dbReference type="NCBI Taxonomy" id="3118333"/>
    <lineage>
        <taxon>Bacteria</taxon>
        <taxon>Pseudomonadati</taxon>
        <taxon>Nitrospirota</taxon>
        <taxon>Thermodesulfovibrionia</taxon>
        <taxon>Thermodesulfovibrionales</taxon>
        <taxon>Thermodesulfovibrionaceae</taxon>
        <taxon>Thermodesulfovibrio</taxon>
    </lineage>
</organism>
<dbReference type="GO" id="GO:0051607">
    <property type="term" value="P:defense response to virus"/>
    <property type="evidence" value="ECO:0007669"/>
    <property type="project" value="UniProtKB-KW"/>
</dbReference>
<dbReference type="GO" id="GO:0043571">
    <property type="term" value="P:maintenance of CRISPR repeat elements"/>
    <property type="evidence" value="ECO:0007669"/>
    <property type="project" value="InterPro"/>
</dbReference>
<dbReference type="PANTHER" id="PTHR34353">
    <property type="entry name" value="CRISPR-ASSOCIATED ENDONUCLEASE CAS1 1"/>
    <property type="match status" value="1"/>
</dbReference>
<evidence type="ECO:0000256" key="3">
    <source>
        <dbReference type="ARBA" id="ARBA00022759"/>
    </source>
</evidence>
<reference evidence="8" key="1">
    <citation type="submission" date="2024-01" db="EMBL/GenBank/DDBJ databases">
        <title>The first autotrophic representatives of the genus Thermodesulfovibrio.</title>
        <authorList>
            <person name="Maltseva A.I."/>
            <person name="Elcheninov A.G."/>
            <person name="Kublanov I.V."/>
            <person name="Lebedinsky A.V."/>
            <person name="Frolov E.N."/>
        </authorList>
    </citation>
    <scope>NUCLEOTIDE SEQUENCE</scope>
    <source>
        <strain evidence="8">3907-1M</strain>
    </source>
</reference>
<keyword evidence="5" id="KW-0460">Magnesium</keyword>
<keyword evidence="3 8" id="KW-0255">Endonuclease</keyword>
<dbReference type="GO" id="GO:0003676">
    <property type="term" value="F:nucleic acid binding"/>
    <property type="evidence" value="ECO:0007669"/>
    <property type="project" value="InterPro"/>
</dbReference>
<dbReference type="AlphaFoldDB" id="A0AAU8GVI0"/>
<dbReference type="InterPro" id="IPR042211">
    <property type="entry name" value="CRISPR-assoc_Cas1_N"/>
</dbReference>
<dbReference type="Pfam" id="PF01867">
    <property type="entry name" value="Cas_Cas1"/>
    <property type="match status" value="1"/>
</dbReference>
<dbReference type="InterPro" id="IPR050646">
    <property type="entry name" value="Cas1"/>
</dbReference>
<dbReference type="GO" id="GO:0016787">
    <property type="term" value="F:hydrolase activity"/>
    <property type="evidence" value="ECO:0007669"/>
    <property type="project" value="UniProtKB-KW"/>
</dbReference>
<protein>
    <submittedName>
        <fullName evidence="8">CRISPR-associated endonuclease Cas1</fullName>
        <ecNumber evidence="8">3.1.-.-</ecNumber>
    </submittedName>
</protein>
<dbReference type="GO" id="GO:0046872">
    <property type="term" value="F:metal ion binding"/>
    <property type="evidence" value="ECO:0007669"/>
    <property type="project" value="UniProtKB-KW"/>
</dbReference>
<dbReference type="Gene3D" id="3.100.10.20">
    <property type="entry name" value="CRISPR-associated endonuclease Cas1, N-terminal domain"/>
    <property type="match status" value="1"/>
</dbReference>
<evidence type="ECO:0000256" key="5">
    <source>
        <dbReference type="ARBA" id="ARBA00022842"/>
    </source>
</evidence>
<evidence type="ECO:0000256" key="4">
    <source>
        <dbReference type="ARBA" id="ARBA00022801"/>
    </source>
</evidence>
<gene>
    <name evidence="8" type="ORF">V4D30_08735</name>
</gene>
<evidence type="ECO:0000256" key="7">
    <source>
        <dbReference type="ARBA" id="ARBA00038592"/>
    </source>
</evidence>
<dbReference type="GO" id="GO:0004519">
    <property type="term" value="F:endonuclease activity"/>
    <property type="evidence" value="ECO:0007669"/>
    <property type="project" value="UniProtKB-KW"/>
</dbReference>
<name>A0AAU8GVI0_9BACT</name>
<dbReference type="PANTHER" id="PTHR34353:SF2">
    <property type="entry name" value="CRISPR-ASSOCIATED ENDONUCLEASE CAS1 1"/>
    <property type="match status" value="1"/>
</dbReference>